<dbReference type="Gene3D" id="3.40.50.720">
    <property type="entry name" value="NAD(P)-binding Rossmann-like Domain"/>
    <property type="match status" value="1"/>
</dbReference>
<proteinExistence type="predicted"/>
<keyword evidence="3" id="KW-1185">Reference proteome</keyword>
<dbReference type="InterPro" id="IPR036291">
    <property type="entry name" value="NAD(P)-bd_dom_sf"/>
</dbReference>
<dbReference type="EMBL" id="ML977314">
    <property type="protein sequence ID" value="KAF2120381.1"/>
    <property type="molecule type" value="Genomic_DNA"/>
</dbReference>
<feature type="non-terminal residue" evidence="2">
    <location>
        <position position="136"/>
    </location>
</feature>
<accession>A0A6A5ZQ34</accession>
<dbReference type="GO" id="GO:0016616">
    <property type="term" value="F:oxidoreductase activity, acting on the CH-OH group of donors, NAD or NADP as acceptor"/>
    <property type="evidence" value="ECO:0007669"/>
    <property type="project" value="InterPro"/>
</dbReference>
<feature type="non-terminal residue" evidence="2">
    <location>
        <position position="1"/>
    </location>
</feature>
<evidence type="ECO:0000313" key="3">
    <source>
        <dbReference type="Proteomes" id="UP000799770"/>
    </source>
</evidence>
<dbReference type="GO" id="GO:0016853">
    <property type="term" value="F:isomerase activity"/>
    <property type="evidence" value="ECO:0007669"/>
    <property type="project" value="UniProtKB-KW"/>
</dbReference>
<feature type="domain" description="3-beta hydroxysteroid dehydrogenase/isomerase" evidence="1">
    <location>
        <begin position="2"/>
        <end position="83"/>
    </location>
</feature>
<name>A0A6A5ZQ34_9PLEO</name>
<dbReference type="Proteomes" id="UP000799770">
    <property type="component" value="Unassembled WGS sequence"/>
</dbReference>
<dbReference type="AlphaFoldDB" id="A0A6A5ZQ34"/>
<dbReference type="GO" id="GO:0006694">
    <property type="term" value="P:steroid biosynthetic process"/>
    <property type="evidence" value="ECO:0007669"/>
    <property type="project" value="InterPro"/>
</dbReference>
<protein>
    <submittedName>
        <fullName evidence="2">3-beta hydroxysteroid dehydrogenase/isomerase family-domain-containing protein</fullName>
    </submittedName>
</protein>
<dbReference type="Pfam" id="PF01073">
    <property type="entry name" value="3Beta_HSD"/>
    <property type="match status" value="1"/>
</dbReference>
<reference evidence="2" key="1">
    <citation type="journal article" date="2020" name="Stud. Mycol.">
        <title>101 Dothideomycetes genomes: a test case for predicting lifestyles and emergence of pathogens.</title>
        <authorList>
            <person name="Haridas S."/>
            <person name="Albert R."/>
            <person name="Binder M."/>
            <person name="Bloem J."/>
            <person name="Labutti K."/>
            <person name="Salamov A."/>
            <person name="Andreopoulos B."/>
            <person name="Baker S."/>
            <person name="Barry K."/>
            <person name="Bills G."/>
            <person name="Bluhm B."/>
            <person name="Cannon C."/>
            <person name="Castanera R."/>
            <person name="Culley D."/>
            <person name="Daum C."/>
            <person name="Ezra D."/>
            <person name="Gonzalez J."/>
            <person name="Henrissat B."/>
            <person name="Kuo A."/>
            <person name="Liang C."/>
            <person name="Lipzen A."/>
            <person name="Lutzoni F."/>
            <person name="Magnuson J."/>
            <person name="Mondo S."/>
            <person name="Nolan M."/>
            <person name="Ohm R."/>
            <person name="Pangilinan J."/>
            <person name="Park H.-J."/>
            <person name="Ramirez L."/>
            <person name="Alfaro M."/>
            <person name="Sun H."/>
            <person name="Tritt A."/>
            <person name="Yoshinaga Y."/>
            <person name="Zwiers L.-H."/>
            <person name="Turgeon B."/>
            <person name="Goodwin S."/>
            <person name="Spatafora J."/>
            <person name="Crous P."/>
            <person name="Grigoriev I."/>
        </authorList>
    </citation>
    <scope>NUCLEOTIDE SEQUENCE</scope>
    <source>
        <strain evidence="2">CBS 627.86</strain>
    </source>
</reference>
<organism evidence="2 3">
    <name type="scientific">Lophiotrema nucula</name>
    <dbReference type="NCBI Taxonomy" id="690887"/>
    <lineage>
        <taxon>Eukaryota</taxon>
        <taxon>Fungi</taxon>
        <taxon>Dikarya</taxon>
        <taxon>Ascomycota</taxon>
        <taxon>Pezizomycotina</taxon>
        <taxon>Dothideomycetes</taxon>
        <taxon>Pleosporomycetidae</taxon>
        <taxon>Pleosporales</taxon>
        <taxon>Lophiotremataceae</taxon>
        <taxon>Lophiotrema</taxon>
    </lineage>
</organism>
<dbReference type="InterPro" id="IPR002225">
    <property type="entry name" value="3Beta_OHSteriod_DH/Estase"/>
</dbReference>
<gene>
    <name evidence="2" type="ORF">BDV96DRAFT_674704</name>
</gene>
<sequence>THTKAVAKTMILGENRKNKLLTTVIRACLIFGNGDNVMPTHIGSVKAGKNRLRVGDSKNMYYWTYVGNTAHAHILAAKALLRVDPSTPPRQEDMASKVDGEALSLPMTSPCRSGTLYKRWPAVAATRGRRRRYGLY</sequence>
<evidence type="ECO:0000313" key="2">
    <source>
        <dbReference type="EMBL" id="KAF2120381.1"/>
    </source>
</evidence>
<dbReference type="SUPFAM" id="SSF51735">
    <property type="entry name" value="NAD(P)-binding Rossmann-fold domains"/>
    <property type="match status" value="1"/>
</dbReference>
<keyword evidence="2" id="KW-0413">Isomerase</keyword>
<evidence type="ECO:0000259" key="1">
    <source>
        <dbReference type="Pfam" id="PF01073"/>
    </source>
</evidence>